<keyword evidence="9" id="KW-1185">Reference proteome</keyword>
<reference evidence="8 9" key="1">
    <citation type="journal article" date="2018" name="New Phytol.">
        <title>Phylogenomics of Endogonaceae and evolution of mycorrhizas within Mucoromycota.</title>
        <authorList>
            <person name="Chang Y."/>
            <person name="Desiro A."/>
            <person name="Na H."/>
            <person name="Sandor L."/>
            <person name="Lipzen A."/>
            <person name="Clum A."/>
            <person name="Barry K."/>
            <person name="Grigoriev I.V."/>
            <person name="Martin F.M."/>
            <person name="Stajich J.E."/>
            <person name="Smith M.E."/>
            <person name="Bonito G."/>
            <person name="Spatafora J.W."/>
        </authorList>
    </citation>
    <scope>NUCLEOTIDE SEQUENCE [LARGE SCALE GENOMIC DNA]</scope>
    <source>
        <strain evidence="8 9">GMNB39</strain>
    </source>
</reference>
<evidence type="ECO:0000313" key="9">
    <source>
        <dbReference type="Proteomes" id="UP000268093"/>
    </source>
</evidence>
<dbReference type="EMBL" id="RBNI01001600">
    <property type="protein sequence ID" value="RUP50236.1"/>
    <property type="molecule type" value="Genomic_DNA"/>
</dbReference>
<keyword evidence="4" id="KW-1015">Disulfide bond</keyword>
<evidence type="ECO:0000256" key="3">
    <source>
        <dbReference type="ARBA" id="ARBA00023128"/>
    </source>
</evidence>
<dbReference type="AlphaFoldDB" id="A0A433DHG8"/>
<protein>
    <recommendedName>
        <fullName evidence="5">Cytochrome c oxidase subunit 12, mitochondrial</fullName>
    </recommendedName>
    <alternativeName>
        <fullName evidence="6">Cytochrome c oxidase polypeptide VIb</fullName>
    </alternativeName>
</protein>
<dbReference type="InterPro" id="IPR036549">
    <property type="entry name" value="CX6/COA6-like_sf"/>
</dbReference>
<organism evidence="8 9">
    <name type="scientific">Jimgerdemannia flammicorona</name>
    <dbReference type="NCBI Taxonomy" id="994334"/>
    <lineage>
        <taxon>Eukaryota</taxon>
        <taxon>Fungi</taxon>
        <taxon>Fungi incertae sedis</taxon>
        <taxon>Mucoromycota</taxon>
        <taxon>Mucoromycotina</taxon>
        <taxon>Endogonomycetes</taxon>
        <taxon>Endogonales</taxon>
        <taxon>Endogonaceae</taxon>
        <taxon>Jimgerdemannia</taxon>
    </lineage>
</organism>
<evidence type="ECO:0000256" key="7">
    <source>
        <dbReference type="SAM" id="MobiDB-lite"/>
    </source>
</evidence>
<evidence type="ECO:0000313" key="8">
    <source>
        <dbReference type="EMBL" id="RUP50236.1"/>
    </source>
</evidence>
<dbReference type="GO" id="GO:0045277">
    <property type="term" value="C:respiratory chain complex IV"/>
    <property type="evidence" value="ECO:0007669"/>
    <property type="project" value="InterPro"/>
</dbReference>
<accession>A0A433DHG8</accession>
<evidence type="ECO:0000256" key="6">
    <source>
        <dbReference type="ARBA" id="ARBA00082359"/>
    </source>
</evidence>
<proteinExistence type="inferred from homology"/>
<dbReference type="Gene3D" id="1.10.10.140">
    <property type="entry name" value="Cytochrome c oxidase, subunit VIb"/>
    <property type="match status" value="1"/>
</dbReference>
<dbReference type="OrthoDB" id="1107506at2759"/>
<evidence type="ECO:0000256" key="1">
    <source>
        <dbReference type="ARBA" id="ARBA00004173"/>
    </source>
</evidence>
<dbReference type="PROSITE" id="PS51808">
    <property type="entry name" value="CHCH"/>
    <property type="match status" value="1"/>
</dbReference>
<keyword evidence="3" id="KW-0496">Mitochondrion</keyword>
<dbReference type="SUPFAM" id="SSF47694">
    <property type="entry name" value="Cytochrome c oxidase subunit h"/>
    <property type="match status" value="1"/>
</dbReference>
<evidence type="ECO:0000256" key="4">
    <source>
        <dbReference type="ARBA" id="ARBA00023157"/>
    </source>
</evidence>
<comment type="similarity">
    <text evidence="2">Belongs to the cytochrome c oxidase subunit 6B family.</text>
</comment>
<dbReference type="GO" id="GO:0005739">
    <property type="term" value="C:mitochondrion"/>
    <property type="evidence" value="ECO:0007669"/>
    <property type="project" value="UniProtKB-SubCell"/>
</dbReference>
<comment type="caution">
    <text evidence="8">The sequence shown here is derived from an EMBL/GenBank/DDBJ whole genome shotgun (WGS) entry which is preliminary data.</text>
</comment>
<evidence type="ECO:0000256" key="5">
    <source>
        <dbReference type="ARBA" id="ARBA00074891"/>
    </source>
</evidence>
<dbReference type="PANTHER" id="PTHR46281:SF8">
    <property type="entry name" value="CYTOCHROME C OXIDASE SUBUNIT 12, MITOCHONDRIAL"/>
    <property type="match status" value="1"/>
</dbReference>
<sequence>MSDSDSDSGPVTVKLVTAGFDARFPNTNQTKHCWQNYIDYHKCIQARGDDFPACKQFWRAYHSLCPNEWMMEQMGLRAPELYARDSPERNLVWGRVLGGNGHEFPLRALAHIDTPQYAHQSPSHYSHKRSPTPPPPFLPHFRSASGTPSARRASTRPTSTCRPSLPLLTLNPPRSILHIPKSDVYPSRACCRATTSEETINSAARLVSLTL</sequence>
<gene>
    <name evidence="8" type="ORF">BC936DRAFT_139880</name>
</gene>
<dbReference type="Pfam" id="PF02297">
    <property type="entry name" value="COX6B"/>
    <property type="match status" value="1"/>
</dbReference>
<dbReference type="Proteomes" id="UP000268093">
    <property type="component" value="Unassembled WGS sequence"/>
</dbReference>
<dbReference type="InterPro" id="IPR048280">
    <property type="entry name" value="COX6B-like"/>
</dbReference>
<dbReference type="PANTHER" id="PTHR46281">
    <property type="entry name" value="CYTOCHROME C OXIDASE SUBUNIT 6B"/>
    <property type="match status" value="1"/>
</dbReference>
<name>A0A433DHG8_9FUNG</name>
<dbReference type="CDD" id="cd00926">
    <property type="entry name" value="Cyt_c_Oxidase_VIb"/>
    <property type="match status" value="1"/>
</dbReference>
<feature type="region of interest" description="Disordered" evidence="7">
    <location>
        <begin position="117"/>
        <end position="165"/>
    </location>
</feature>
<dbReference type="FunFam" id="1.10.10.140:FF:000001">
    <property type="entry name" value="Cytochrome c oxidase subunit 6B1"/>
    <property type="match status" value="1"/>
</dbReference>
<comment type="subcellular location">
    <subcellularLocation>
        <location evidence="1">Mitochondrion</location>
    </subcellularLocation>
</comment>
<evidence type="ECO:0000256" key="2">
    <source>
        <dbReference type="ARBA" id="ARBA00006425"/>
    </source>
</evidence>
<dbReference type="InterPro" id="IPR003213">
    <property type="entry name" value="Cyt_c_oxidase_su6B"/>
</dbReference>